<dbReference type="Proteomes" id="UP000070138">
    <property type="component" value="Unassembled WGS sequence"/>
</dbReference>
<dbReference type="EMBL" id="JRWG01000001">
    <property type="protein sequence ID" value="KXO01379.1"/>
    <property type="molecule type" value="Genomic_DNA"/>
</dbReference>
<name>A0A137RMF6_9FLAO</name>
<keyword evidence="2" id="KW-1185">Reference proteome</keyword>
<organism evidence="1 2">
    <name type="scientific">Aequorivita aquimaris</name>
    <dbReference type="NCBI Taxonomy" id="1548749"/>
    <lineage>
        <taxon>Bacteria</taxon>
        <taxon>Pseudomonadati</taxon>
        <taxon>Bacteroidota</taxon>
        <taxon>Flavobacteriia</taxon>
        <taxon>Flavobacteriales</taxon>
        <taxon>Flavobacteriaceae</taxon>
        <taxon>Aequorivita</taxon>
    </lineage>
</organism>
<sequence>MEKNPKSLLSDLINMVMADGKIKASEIEFIQKLAKRMNISERELIDLFENPQPSRAVFSEVERITHFYKLILMMNIDNEAHESEIVALKNFGLKMGIRPIVADQILKKLEQSEDKIVPAEELLKIFKIYYN</sequence>
<dbReference type="CDD" id="cd07177">
    <property type="entry name" value="terB_like"/>
    <property type="match status" value="1"/>
</dbReference>
<gene>
    <name evidence="1" type="ORF">LS48_02705</name>
</gene>
<dbReference type="RefSeq" id="WP_062619689.1">
    <property type="nucleotide sequence ID" value="NZ_JRWG01000001.1"/>
</dbReference>
<dbReference type="SUPFAM" id="SSF158682">
    <property type="entry name" value="TerB-like"/>
    <property type="match status" value="1"/>
</dbReference>
<comment type="caution">
    <text evidence="1">The sequence shown here is derived from an EMBL/GenBank/DDBJ whole genome shotgun (WGS) entry which is preliminary data.</text>
</comment>
<dbReference type="InterPro" id="IPR029024">
    <property type="entry name" value="TerB-like"/>
</dbReference>
<protein>
    <recommendedName>
        <fullName evidence="3">TerB family tellurite resistance protein</fullName>
    </recommendedName>
</protein>
<dbReference type="OrthoDB" id="1143847at2"/>
<evidence type="ECO:0000313" key="1">
    <source>
        <dbReference type="EMBL" id="KXO01379.1"/>
    </source>
</evidence>
<reference evidence="1 2" key="2">
    <citation type="journal article" date="2016" name="Int. J. Syst. Evol. Microbiol.">
        <title>Vitellibacter aquimaris sp. nov., a marine bacterium isolated from seawater.</title>
        <authorList>
            <person name="Thevarajoo S."/>
            <person name="Selvaratnam C."/>
            <person name="Goh K.M."/>
            <person name="Hong K.W."/>
            <person name="Chan X.Y."/>
            <person name="Chan K.G."/>
            <person name="Chong C.S."/>
        </authorList>
    </citation>
    <scope>NUCLEOTIDE SEQUENCE [LARGE SCALE GENOMIC DNA]</scope>
    <source>
        <strain evidence="1 2">D-24</strain>
    </source>
</reference>
<dbReference type="STRING" id="1548749.LS48_02705"/>
<evidence type="ECO:0008006" key="3">
    <source>
        <dbReference type="Google" id="ProtNLM"/>
    </source>
</evidence>
<dbReference type="AlphaFoldDB" id="A0A137RMF6"/>
<accession>A0A137RMF6</accession>
<reference evidence="2" key="1">
    <citation type="submission" date="2014-10" db="EMBL/GenBank/DDBJ databases">
        <title>Genome sequencing of Vitellibacter sp. D-24.</title>
        <authorList>
            <person name="Thevarajoo S."/>
            <person name="Selvaratnam C."/>
            <person name="Goh K.M."/>
            <person name="Chong C.S."/>
        </authorList>
    </citation>
    <scope>NUCLEOTIDE SEQUENCE [LARGE SCALE GENOMIC DNA]</scope>
    <source>
        <strain evidence="2">D-24</strain>
    </source>
</reference>
<evidence type="ECO:0000313" key="2">
    <source>
        <dbReference type="Proteomes" id="UP000070138"/>
    </source>
</evidence>
<proteinExistence type="predicted"/>
<dbReference type="Gene3D" id="1.10.3680.10">
    <property type="entry name" value="TerB-like"/>
    <property type="match status" value="1"/>
</dbReference>